<name>A0A0A8YB17_ARUDO</name>
<dbReference type="EMBL" id="GBRH01275250">
    <property type="protein sequence ID" value="JAD22645.1"/>
    <property type="molecule type" value="Transcribed_RNA"/>
</dbReference>
<reference evidence="1" key="1">
    <citation type="submission" date="2014-09" db="EMBL/GenBank/DDBJ databases">
        <authorList>
            <person name="Magalhaes I.L.F."/>
            <person name="Oliveira U."/>
            <person name="Santos F.R."/>
            <person name="Vidigal T.H.D.A."/>
            <person name="Brescovit A.D."/>
            <person name="Santos A.J."/>
        </authorList>
    </citation>
    <scope>NUCLEOTIDE SEQUENCE</scope>
    <source>
        <tissue evidence="1">Shoot tissue taken approximately 20 cm above the soil surface</tissue>
    </source>
</reference>
<protein>
    <submittedName>
        <fullName evidence="1">Uncharacterized protein</fullName>
    </submittedName>
</protein>
<accession>A0A0A8YB17</accession>
<dbReference type="AlphaFoldDB" id="A0A0A8YB17"/>
<reference evidence="1" key="2">
    <citation type="journal article" date="2015" name="Data Brief">
        <title>Shoot transcriptome of the giant reed, Arundo donax.</title>
        <authorList>
            <person name="Barrero R.A."/>
            <person name="Guerrero F.D."/>
            <person name="Moolhuijzen P."/>
            <person name="Goolsby J.A."/>
            <person name="Tidwell J."/>
            <person name="Bellgard S.E."/>
            <person name="Bellgard M.I."/>
        </authorList>
    </citation>
    <scope>NUCLEOTIDE SEQUENCE</scope>
    <source>
        <tissue evidence="1">Shoot tissue taken approximately 20 cm above the soil surface</tissue>
    </source>
</reference>
<sequence>MCLVQGALSCMLWPCDLPPHVLLAHVFLLPRWIVVLQISL</sequence>
<organism evidence="1">
    <name type="scientific">Arundo donax</name>
    <name type="common">Giant reed</name>
    <name type="synonym">Donax arundinaceus</name>
    <dbReference type="NCBI Taxonomy" id="35708"/>
    <lineage>
        <taxon>Eukaryota</taxon>
        <taxon>Viridiplantae</taxon>
        <taxon>Streptophyta</taxon>
        <taxon>Embryophyta</taxon>
        <taxon>Tracheophyta</taxon>
        <taxon>Spermatophyta</taxon>
        <taxon>Magnoliopsida</taxon>
        <taxon>Liliopsida</taxon>
        <taxon>Poales</taxon>
        <taxon>Poaceae</taxon>
        <taxon>PACMAD clade</taxon>
        <taxon>Arundinoideae</taxon>
        <taxon>Arundineae</taxon>
        <taxon>Arundo</taxon>
    </lineage>
</organism>
<proteinExistence type="predicted"/>
<evidence type="ECO:0000313" key="1">
    <source>
        <dbReference type="EMBL" id="JAD22645.1"/>
    </source>
</evidence>